<sequence length="270" mass="31723">MIKLDVLEAVKDFFVGNPYPIFFSFSNIILIPKKEVVNNWNDFRLISLCFFFNKLISKTILSRLVNILLKIIFYNQTGFVKGRGFFDSVLLAQEITHDIIAKVKGGNIIFKLDFTKAYDNMNWNFLYTILFLFGFSQSFILFISNNIENCYFSMIINGRNHNFFKSFQGLRQGDPLSHALFIIIVEYLSMGIEELYKRYLKPFFHTISGLPITHLSFADNFIIFLKGTINNIKVLVNFFLYFKICVFWLLIRKKEILLWLSQLIVVELVL</sequence>
<accession>A0A2I0W8J1</accession>
<keyword evidence="1" id="KW-0812">Transmembrane</keyword>
<dbReference type="STRING" id="906689.A0A2I0W8J1"/>
<dbReference type="EMBL" id="KZ502845">
    <property type="protein sequence ID" value="PKU71973.1"/>
    <property type="molecule type" value="Genomic_DNA"/>
</dbReference>
<reference evidence="3 4" key="2">
    <citation type="journal article" date="2017" name="Nature">
        <title>The Apostasia genome and the evolution of orchids.</title>
        <authorList>
            <person name="Zhang G.Q."/>
            <person name="Liu K.W."/>
            <person name="Li Z."/>
            <person name="Lohaus R."/>
            <person name="Hsiao Y.Y."/>
            <person name="Niu S.C."/>
            <person name="Wang J.Y."/>
            <person name="Lin Y.C."/>
            <person name="Xu Q."/>
            <person name="Chen L.J."/>
            <person name="Yoshida K."/>
            <person name="Fujiwara S."/>
            <person name="Wang Z.W."/>
            <person name="Zhang Y.Q."/>
            <person name="Mitsuda N."/>
            <person name="Wang M."/>
            <person name="Liu G.H."/>
            <person name="Pecoraro L."/>
            <person name="Huang H.X."/>
            <person name="Xiao X.J."/>
            <person name="Lin M."/>
            <person name="Wu X.Y."/>
            <person name="Wu W.L."/>
            <person name="Chen Y.Y."/>
            <person name="Chang S.B."/>
            <person name="Sakamoto S."/>
            <person name="Ohme-Takagi M."/>
            <person name="Yagi M."/>
            <person name="Zeng S.J."/>
            <person name="Shen C.Y."/>
            <person name="Yeh C.M."/>
            <person name="Luo Y.B."/>
            <person name="Tsai W.C."/>
            <person name="Van de Peer Y."/>
            <person name="Liu Z.J."/>
        </authorList>
    </citation>
    <scope>NUCLEOTIDE SEQUENCE [LARGE SCALE GENOMIC DNA]</scope>
    <source>
        <tissue evidence="3">The whole plant</tissue>
    </source>
</reference>
<feature type="transmembrane region" description="Helical" evidence="1">
    <location>
        <begin position="125"/>
        <end position="144"/>
    </location>
</feature>
<dbReference type="PROSITE" id="PS50878">
    <property type="entry name" value="RT_POL"/>
    <property type="match status" value="1"/>
</dbReference>
<organism evidence="3 4">
    <name type="scientific">Dendrobium catenatum</name>
    <dbReference type="NCBI Taxonomy" id="906689"/>
    <lineage>
        <taxon>Eukaryota</taxon>
        <taxon>Viridiplantae</taxon>
        <taxon>Streptophyta</taxon>
        <taxon>Embryophyta</taxon>
        <taxon>Tracheophyta</taxon>
        <taxon>Spermatophyta</taxon>
        <taxon>Magnoliopsida</taxon>
        <taxon>Liliopsida</taxon>
        <taxon>Asparagales</taxon>
        <taxon>Orchidaceae</taxon>
        <taxon>Epidendroideae</taxon>
        <taxon>Malaxideae</taxon>
        <taxon>Dendrobiinae</taxon>
        <taxon>Dendrobium</taxon>
    </lineage>
</organism>
<feature type="transmembrane region" description="Helical" evidence="1">
    <location>
        <begin position="231"/>
        <end position="251"/>
    </location>
</feature>
<evidence type="ECO:0000313" key="3">
    <source>
        <dbReference type="EMBL" id="PKU71973.1"/>
    </source>
</evidence>
<dbReference type="Pfam" id="PF00078">
    <property type="entry name" value="RVT_1"/>
    <property type="match status" value="1"/>
</dbReference>
<dbReference type="CDD" id="cd01650">
    <property type="entry name" value="RT_nLTR_like"/>
    <property type="match status" value="1"/>
</dbReference>
<dbReference type="AlphaFoldDB" id="A0A2I0W8J1"/>
<evidence type="ECO:0000313" key="4">
    <source>
        <dbReference type="Proteomes" id="UP000233837"/>
    </source>
</evidence>
<dbReference type="PANTHER" id="PTHR46890:SF48">
    <property type="entry name" value="RNA-DIRECTED DNA POLYMERASE"/>
    <property type="match status" value="1"/>
</dbReference>
<dbReference type="Proteomes" id="UP000233837">
    <property type="component" value="Unassembled WGS sequence"/>
</dbReference>
<dbReference type="InterPro" id="IPR000477">
    <property type="entry name" value="RT_dom"/>
</dbReference>
<evidence type="ECO:0000256" key="1">
    <source>
        <dbReference type="SAM" id="Phobius"/>
    </source>
</evidence>
<gene>
    <name evidence="3" type="ORF">MA16_Dca007337</name>
</gene>
<proteinExistence type="predicted"/>
<protein>
    <submittedName>
        <fullName evidence="3">5'-3' exoribonuclease 2</fullName>
    </submittedName>
</protein>
<dbReference type="InterPro" id="IPR052343">
    <property type="entry name" value="Retrotransposon-Effector_Assoc"/>
</dbReference>
<dbReference type="PANTHER" id="PTHR46890">
    <property type="entry name" value="NON-LTR RETROLELEMENT REVERSE TRANSCRIPTASE-LIKE PROTEIN-RELATED"/>
    <property type="match status" value="1"/>
</dbReference>
<name>A0A2I0W8J1_9ASPA</name>
<keyword evidence="1" id="KW-1133">Transmembrane helix</keyword>
<reference evidence="3 4" key="1">
    <citation type="journal article" date="2016" name="Sci. Rep.">
        <title>The Dendrobium catenatum Lindl. genome sequence provides insights into polysaccharide synthase, floral development and adaptive evolution.</title>
        <authorList>
            <person name="Zhang G.Q."/>
            <person name="Xu Q."/>
            <person name="Bian C."/>
            <person name="Tsai W.C."/>
            <person name="Yeh C.M."/>
            <person name="Liu K.W."/>
            <person name="Yoshida K."/>
            <person name="Zhang L.S."/>
            <person name="Chang S.B."/>
            <person name="Chen F."/>
            <person name="Shi Y."/>
            <person name="Su Y.Y."/>
            <person name="Zhang Y.Q."/>
            <person name="Chen L.J."/>
            <person name="Yin Y."/>
            <person name="Lin M."/>
            <person name="Huang H."/>
            <person name="Deng H."/>
            <person name="Wang Z.W."/>
            <person name="Zhu S.L."/>
            <person name="Zhao X."/>
            <person name="Deng C."/>
            <person name="Niu S.C."/>
            <person name="Huang J."/>
            <person name="Wang M."/>
            <person name="Liu G.H."/>
            <person name="Yang H.J."/>
            <person name="Xiao X.J."/>
            <person name="Hsiao Y.Y."/>
            <person name="Wu W.L."/>
            <person name="Chen Y.Y."/>
            <person name="Mitsuda N."/>
            <person name="Ohme-Takagi M."/>
            <person name="Luo Y.B."/>
            <person name="Van de Peer Y."/>
            <person name="Liu Z.J."/>
        </authorList>
    </citation>
    <scope>NUCLEOTIDE SEQUENCE [LARGE SCALE GENOMIC DNA]</scope>
    <source>
        <tissue evidence="3">The whole plant</tissue>
    </source>
</reference>
<evidence type="ECO:0000259" key="2">
    <source>
        <dbReference type="PROSITE" id="PS50878"/>
    </source>
</evidence>
<keyword evidence="4" id="KW-1185">Reference proteome</keyword>
<feature type="domain" description="Reverse transcriptase" evidence="2">
    <location>
        <begin position="12"/>
        <end position="270"/>
    </location>
</feature>
<keyword evidence="1" id="KW-0472">Membrane</keyword>